<evidence type="ECO:0000256" key="6">
    <source>
        <dbReference type="ARBA" id="ARBA00022777"/>
    </source>
</evidence>
<dbReference type="CTD" id="20234238"/>
<evidence type="ECO:0000256" key="3">
    <source>
        <dbReference type="ARBA" id="ARBA00022527"/>
    </source>
</evidence>
<dbReference type="InterPro" id="IPR008271">
    <property type="entry name" value="Ser/Thr_kinase_AS"/>
</dbReference>
<keyword evidence="14" id="KW-1185">Reference proteome</keyword>
<keyword evidence="7 10" id="KW-0067">ATP-binding</keyword>
<dbReference type="PANTHER" id="PTHR44899">
    <property type="entry name" value="CAMK FAMILY PROTEIN KINASE"/>
    <property type="match status" value="1"/>
</dbReference>
<accession>V4AUZ7</accession>
<dbReference type="KEGG" id="lgi:LOTGIDRAFT_139843"/>
<keyword evidence="4" id="KW-0808">Transferase</keyword>
<sequence length="279" mass="32579">MKEFCDLTCVGKLGEGSYGEVCLIYDFITKRQLALKKIELSNCPVHEREEAMNEVHCLEDIHHDHVVQFVHSYLIDHTLFIVTDFCEAGDLQYFMGDLIDEHLPEALIITWTAQIVDALEWMHKDYMKIIHRDLKPSNIYLTRKGDVKLGDLGLSTILDHSDEVVKKWVGTPYYMSPEVFTYTGYNEKTDIWSLGCIVYEMAARERAYDAPYLNFLLLKVINNDPPTIQDFYSEDLRELCRIMLEKDKTLRPSAEQILQMDIIQQHLNKRVCSFLQFEP</sequence>
<dbReference type="PROSITE" id="PS00108">
    <property type="entry name" value="PROTEIN_KINASE_ST"/>
    <property type="match status" value="1"/>
</dbReference>
<organism evidence="13 14">
    <name type="scientific">Lottia gigantea</name>
    <name type="common">Giant owl limpet</name>
    <dbReference type="NCBI Taxonomy" id="225164"/>
    <lineage>
        <taxon>Eukaryota</taxon>
        <taxon>Metazoa</taxon>
        <taxon>Spiralia</taxon>
        <taxon>Lophotrochozoa</taxon>
        <taxon>Mollusca</taxon>
        <taxon>Gastropoda</taxon>
        <taxon>Patellogastropoda</taxon>
        <taxon>Lottioidea</taxon>
        <taxon>Lottiidae</taxon>
        <taxon>Lottia</taxon>
    </lineage>
</organism>
<dbReference type="GO" id="GO:0004674">
    <property type="term" value="F:protein serine/threonine kinase activity"/>
    <property type="evidence" value="ECO:0007669"/>
    <property type="project" value="UniProtKB-KW"/>
</dbReference>
<comment type="similarity">
    <text evidence="1">Belongs to the protein kinase superfamily. NEK Ser/Thr protein kinase family. NIMA subfamily.</text>
</comment>
<name>V4AUZ7_LOTGI</name>
<dbReference type="GeneID" id="20234238"/>
<dbReference type="InterPro" id="IPR000719">
    <property type="entry name" value="Prot_kinase_dom"/>
</dbReference>
<dbReference type="InterPro" id="IPR011009">
    <property type="entry name" value="Kinase-like_dom_sf"/>
</dbReference>
<dbReference type="PROSITE" id="PS50011">
    <property type="entry name" value="PROTEIN_KINASE_DOM"/>
    <property type="match status" value="1"/>
</dbReference>
<keyword evidence="6" id="KW-0418">Kinase</keyword>
<dbReference type="PIRSF" id="PIRSF000654">
    <property type="entry name" value="Integrin-linked_kinase"/>
    <property type="match status" value="1"/>
</dbReference>
<comment type="catalytic activity">
    <reaction evidence="9">
        <text>L-seryl-[protein] + ATP = O-phospho-L-seryl-[protein] + ADP + H(+)</text>
        <dbReference type="Rhea" id="RHEA:17989"/>
        <dbReference type="Rhea" id="RHEA-COMP:9863"/>
        <dbReference type="Rhea" id="RHEA-COMP:11604"/>
        <dbReference type="ChEBI" id="CHEBI:15378"/>
        <dbReference type="ChEBI" id="CHEBI:29999"/>
        <dbReference type="ChEBI" id="CHEBI:30616"/>
        <dbReference type="ChEBI" id="CHEBI:83421"/>
        <dbReference type="ChEBI" id="CHEBI:456216"/>
        <dbReference type="EC" id="2.7.11.1"/>
    </reaction>
</comment>
<evidence type="ECO:0000313" key="14">
    <source>
        <dbReference type="Proteomes" id="UP000030746"/>
    </source>
</evidence>
<evidence type="ECO:0000256" key="1">
    <source>
        <dbReference type="ARBA" id="ARBA00010886"/>
    </source>
</evidence>
<dbReference type="HOGENOM" id="CLU_000288_63_23_1"/>
<keyword evidence="3 11" id="KW-0723">Serine/threonine-protein kinase</keyword>
<dbReference type="SUPFAM" id="SSF56112">
    <property type="entry name" value="Protein kinase-like (PK-like)"/>
    <property type="match status" value="1"/>
</dbReference>
<evidence type="ECO:0000256" key="5">
    <source>
        <dbReference type="ARBA" id="ARBA00022741"/>
    </source>
</evidence>
<proteinExistence type="inferred from homology"/>
<dbReference type="Pfam" id="PF00069">
    <property type="entry name" value="Pkinase"/>
    <property type="match status" value="1"/>
</dbReference>
<reference evidence="13 14" key="1">
    <citation type="journal article" date="2013" name="Nature">
        <title>Insights into bilaterian evolution from three spiralian genomes.</title>
        <authorList>
            <person name="Simakov O."/>
            <person name="Marletaz F."/>
            <person name="Cho S.J."/>
            <person name="Edsinger-Gonzales E."/>
            <person name="Havlak P."/>
            <person name="Hellsten U."/>
            <person name="Kuo D.H."/>
            <person name="Larsson T."/>
            <person name="Lv J."/>
            <person name="Arendt D."/>
            <person name="Savage R."/>
            <person name="Osoegawa K."/>
            <person name="de Jong P."/>
            <person name="Grimwood J."/>
            <person name="Chapman J.A."/>
            <person name="Shapiro H."/>
            <person name="Aerts A."/>
            <person name="Otillar R.P."/>
            <person name="Terry A.Y."/>
            <person name="Boore J.L."/>
            <person name="Grigoriev I.V."/>
            <person name="Lindberg D.R."/>
            <person name="Seaver E.C."/>
            <person name="Weisblat D.A."/>
            <person name="Putnam N.H."/>
            <person name="Rokhsar D.S."/>
        </authorList>
    </citation>
    <scope>NUCLEOTIDE SEQUENCE [LARGE SCALE GENOMIC DNA]</scope>
</reference>
<evidence type="ECO:0000256" key="11">
    <source>
        <dbReference type="RuleBase" id="RU000304"/>
    </source>
</evidence>
<dbReference type="GO" id="GO:0005524">
    <property type="term" value="F:ATP binding"/>
    <property type="evidence" value="ECO:0007669"/>
    <property type="project" value="UniProtKB-UniRule"/>
</dbReference>
<comment type="catalytic activity">
    <reaction evidence="8">
        <text>L-threonyl-[protein] + ATP = O-phospho-L-threonyl-[protein] + ADP + H(+)</text>
        <dbReference type="Rhea" id="RHEA:46608"/>
        <dbReference type="Rhea" id="RHEA-COMP:11060"/>
        <dbReference type="Rhea" id="RHEA-COMP:11605"/>
        <dbReference type="ChEBI" id="CHEBI:15378"/>
        <dbReference type="ChEBI" id="CHEBI:30013"/>
        <dbReference type="ChEBI" id="CHEBI:30616"/>
        <dbReference type="ChEBI" id="CHEBI:61977"/>
        <dbReference type="ChEBI" id="CHEBI:456216"/>
        <dbReference type="EC" id="2.7.11.1"/>
    </reaction>
</comment>
<dbReference type="Gene3D" id="1.10.510.10">
    <property type="entry name" value="Transferase(Phosphotransferase) domain 1"/>
    <property type="match status" value="1"/>
</dbReference>
<dbReference type="InterPro" id="IPR017441">
    <property type="entry name" value="Protein_kinase_ATP_BS"/>
</dbReference>
<dbReference type="EC" id="2.7.11.1" evidence="2"/>
<dbReference type="Gene3D" id="3.30.200.20">
    <property type="entry name" value="Phosphorylase Kinase, domain 1"/>
    <property type="match status" value="1"/>
</dbReference>
<protein>
    <recommendedName>
        <fullName evidence="2">non-specific serine/threonine protein kinase</fullName>
        <ecNumber evidence="2">2.7.11.1</ecNumber>
    </recommendedName>
</protein>
<evidence type="ECO:0000256" key="7">
    <source>
        <dbReference type="ARBA" id="ARBA00022840"/>
    </source>
</evidence>
<feature type="binding site" evidence="10">
    <location>
        <position position="36"/>
    </location>
    <ligand>
        <name>ATP</name>
        <dbReference type="ChEBI" id="CHEBI:30616"/>
    </ligand>
</feature>
<evidence type="ECO:0000256" key="9">
    <source>
        <dbReference type="ARBA" id="ARBA00048679"/>
    </source>
</evidence>
<dbReference type="EMBL" id="KB200538">
    <property type="protein sequence ID" value="ESP01123.1"/>
    <property type="molecule type" value="Genomic_DNA"/>
</dbReference>
<evidence type="ECO:0000313" key="13">
    <source>
        <dbReference type="EMBL" id="ESP01123.1"/>
    </source>
</evidence>
<evidence type="ECO:0000256" key="4">
    <source>
        <dbReference type="ARBA" id="ARBA00022679"/>
    </source>
</evidence>
<gene>
    <name evidence="13" type="ORF">LOTGIDRAFT_139843</name>
</gene>
<dbReference type="OMA" id="YAYTSKA"/>
<evidence type="ECO:0000256" key="2">
    <source>
        <dbReference type="ARBA" id="ARBA00012513"/>
    </source>
</evidence>
<dbReference type="Proteomes" id="UP000030746">
    <property type="component" value="Unassembled WGS sequence"/>
</dbReference>
<evidence type="ECO:0000256" key="8">
    <source>
        <dbReference type="ARBA" id="ARBA00047899"/>
    </source>
</evidence>
<dbReference type="RefSeq" id="XP_009048173.1">
    <property type="nucleotide sequence ID" value="XM_009049925.1"/>
</dbReference>
<dbReference type="SMART" id="SM00220">
    <property type="entry name" value="S_TKc"/>
    <property type="match status" value="1"/>
</dbReference>
<feature type="domain" description="Protein kinase" evidence="12">
    <location>
        <begin position="7"/>
        <end position="263"/>
    </location>
</feature>
<dbReference type="AlphaFoldDB" id="V4AUZ7"/>
<dbReference type="InterPro" id="IPR051131">
    <property type="entry name" value="NEK_Ser/Thr_kinase_NIMA"/>
</dbReference>
<evidence type="ECO:0000256" key="10">
    <source>
        <dbReference type="PROSITE-ProRule" id="PRU10141"/>
    </source>
</evidence>
<dbReference type="OrthoDB" id="248923at2759"/>
<keyword evidence="5 10" id="KW-0547">Nucleotide-binding</keyword>
<dbReference type="PANTHER" id="PTHR44899:SF3">
    <property type="entry name" value="SERINE_THREONINE-PROTEIN KINASE NEK1"/>
    <property type="match status" value="1"/>
</dbReference>
<dbReference type="PROSITE" id="PS00107">
    <property type="entry name" value="PROTEIN_KINASE_ATP"/>
    <property type="match status" value="1"/>
</dbReference>
<evidence type="ECO:0000259" key="12">
    <source>
        <dbReference type="PROSITE" id="PS50011"/>
    </source>
</evidence>